<feature type="transmembrane region" description="Helical" evidence="1">
    <location>
        <begin position="327"/>
        <end position="343"/>
    </location>
</feature>
<evidence type="ECO:0000313" key="2">
    <source>
        <dbReference type="EMBL" id="WXB92225.1"/>
    </source>
</evidence>
<feature type="transmembrane region" description="Helical" evidence="1">
    <location>
        <begin position="132"/>
        <end position="149"/>
    </location>
</feature>
<sequence length="485" mass="55748">MRTLYLNIMMIVSIIALVVLWGYIICLPAVSPSTWDQVDFALGVIRFDLLNMQPHFPGYPLFILPATIVNGAVKNPELALSIWNKLIYFSSLYPLFKLAKHSLPTFQAFLTAVLIHFLPFSLIMMQQPISEPMALSVFFWFLWSLMRAVERGTREAGVWPMVLLAILFGVRLSYVAVFAAVIVYWIWYWKRTKDGRGIGFQLVIFVMANLVWVSALISNVGSLKTFIQIALGFTDGHFTEWGGTAIASDASLFERMYYLLFHNMLWSGMFVEQFTLAIALGGILLAAVLMRKNKQWDMILFSWLAIFIAYFLWVLFAQNIDKPRHSLLLISLLPLMLLTTVSWKRWFTAAVAVTILVEVTVAIPLLKEQANEQPAVIQAANYLEEVKEPFIVYTWEETRVFEYRQVSFPHKRLFSYDHFIADSSLQTNRRIYLTDKVVRGFEQQIGHSLANQLTKKAEFTSNHLFDPVYNRVILYEWTPSGGGKK</sequence>
<reference evidence="2 3" key="1">
    <citation type="submission" date="2024-02" db="EMBL/GenBank/DDBJ databases">
        <title>Seven novel Bacillus-like species.</title>
        <authorList>
            <person name="Liu G."/>
        </authorList>
    </citation>
    <scope>NUCLEOTIDE SEQUENCE [LARGE SCALE GENOMIC DNA]</scope>
    <source>
        <strain evidence="2 3">FJAT-52991</strain>
    </source>
</reference>
<protein>
    <recommendedName>
        <fullName evidence="4">Glycosyltransferase RgtA/B/C/D-like domain-containing protein</fullName>
    </recommendedName>
</protein>
<feature type="transmembrane region" description="Helical" evidence="1">
    <location>
        <begin position="7"/>
        <end position="30"/>
    </location>
</feature>
<name>A0ABZ2N4B9_9BACI</name>
<keyword evidence="1" id="KW-0812">Transmembrane</keyword>
<feature type="transmembrane region" description="Helical" evidence="1">
    <location>
        <begin position="161"/>
        <end position="186"/>
    </location>
</feature>
<dbReference type="RefSeq" id="WP_338750504.1">
    <property type="nucleotide sequence ID" value="NZ_CP147404.1"/>
</dbReference>
<accession>A0ABZ2N4B9</accession>
<proteinExistence type="predicted"/>
<keyword evidence="1" id="KW-1133">Transmembrane helix</keyword>
<keyword evidence="1" id="KW-0472">Membrane</keyword>
<organism evidence="2 3">
    <name type="scientific">Bacillus kandeliae</name>
    <dbReference type="NCBI Taxonomy" id="3129297"/>
    <lineage>
        <taxon>Bacteria</taxon>
        <taxon>Bacillati</taxon>
        <taxon>Bacillota</taxon>
        <taxon>Bacilli</taxon>
        <taxon>Bacillales</taxon>
        <taxon>Bacillaceae</taxon>
        <taxon>Bacillus</taxon>
    </lineage>
</organism>
<evidence type="ECO:0008006" key="4">
    <source>
        <dbReference type="Google" id="ProtNLM"/>
    </source>
</evidence>
<dbReference type="EMBL" id="CP147404">
    <property type="protein sequence ID" value="WXB92225.1"/>
    <property type="molecule type" value="Genomic_DNA"/>
</dbReference>
<feature type="transmembrane region" description="Helical" evidence="1">
    <location>
        <begin position="296"/>
        <end position="315"/>
    </location>
</feature>
<evidence type="ECO:0000313" key="3">
    <source>
        <dbReference type="Proteomes" id="UP001387364"/>
    </source>
</evidence>
<evidence type="ECO:0000256" key="1">
    <source>
        <dbReference type="SAM" id="Phobius"/>
    </source>
</evidence>
<feature type="transmembrane region" description="Helical" evidence="1">
    <location>
        <begin position="108"/>
        <end position="126"/>
    </location>
</feature>
<feature type="transmembrane region" description="Helical" evidence="1">
    <location>
        <begin position="198"/>
        <end position="217"/>
    </location>
</feature>
<keyword evidence="3" id="KW-1185">Reference proteome</keyword>
<feature type="transmembrane region" description="Helical" evidence="1">
    <location>
        <begin position="265"/>
        <end position="290"/>
    </location>
</feature>
<dbReference type="Proteomes" id="UP001387364">
    <property type="component" value="Chromosome"/>
</dbReference>
<gene>
    <name evidence="2" type="ORF">WDJ61_13300</name>
</gene>